<evidence type="ECO:0000259" key="4">
    <source>
        <dbReference type="Pfam" id="PF08386"/>
    </source>
</evidence>
<dbReference type="InterPro" id="IPR000073">
    <property type="entry name" value="AB_hydrolase_1"/>
</dbReference>
<dbReference type="Pfam" id="PF00561">
    <property type="entry name" value="Abhydrolase_1"/>
    <property type="match status" value="1"/>
</dbReference>
<evidence type="ECO:0000256" key="2">
    <source>
        <dbReference type="SAM" id="SignalP"/>
    </source>
</evidence>
<gene>
    <name evidence="5" type="ORF">EDD40_2723</name>
</gene>
<dbReference type="InterPro" id="IPR013595">
    <property type="entry name" value="Pept_S33_TAP-like_C"/>
</dbReference>
<accession>A0A3N1H4G4</accession>
<feature type="chain" id="PRO_5038903814" evidence="2">
    <location>
        <begin position="27"/>
        <end position="522"/>
    </location>
</feature>
<dbReference type="SUPFAM" id="SSF53474">
    <property type="entry name" value="alpha/beta-Hydrolases"/>
    <property type="match status" value="1"/>
</dbReference>
<dbReference type="InterPro" id="IPR029058">
    <property type="entry name" value="AB_hydrolase_fold"/>
</dbReference>
<feature type="domain" description="AB hydrolase-1" evidence="3">
    <location>
        <begin position="153"/>
        <end position="281"/>
    </location>
</feature>
<keyword evidence="2" id="KW-0732">Signal</keyword>
<evidence type="ECO:0000256" key="1">
    <source>
        <dbReference type="SAM" id="MobiDB-lite"/>
    </source>
</evidence>
<name>A0A3N1H4G4_9PSEU</name>
<feature type="domain" description="Peptidase S33 tripeptidyl aminopeptidase-like C-terminal" evidence="4">
    <location>
        <begin position="422"/>
        <end position="520"/>
    </location>
</feature>
<protein>
    <submittedName>
        <fullName evidence="5">TAP-like protein</fullName>
    </submittedName>
</protein>
<keyword evidence="6" id="KW-1185">Reference proteome</keyword>
<dbReference type="GO" id="GO:0003824">
    <property type="term" value="F:catalytic activity"/>
    <property type="evidence" value="ECO:0007669"/>
    <property type="project" value="UniProtKB-ARBA"/>
</dbReference>
<comment type="caution">
    <text evidence="5">The sequence shown here is derived from an EMBL/GenBank/DDBJ whole genome shotgun (WGS) entry which is preliminary data.</text>
</comment>
<evidence type="ECO:0000313" key="6">
    <source>
        <dbReference type="Proteomes" id="UP000268727"/>
    </source>
</evidence>
<dbReference type="Gene3D" id="3.40.50.1820">
    <property type="entry name" value="alpha/beta hydrolase"/>
    <property type="match status" value="1"/>
</dbReference>
<reference evidence="5 6" key="1">
    <citation type="submission" date="2018-11" db="EMBL/GenBank/DDBJ databases">
        <title>Sequencing the genomes of 1000 actinobacteria strains.</title>
        <authorList>
            <person name="Klenk H.-P."/>
        </authorList>
    </citation>
    <scope>NUCLEOTIDE SEQUENCE [LARGE SCALE GENOMIC DNA]</scope>
    <source>
        <strain evidence="5 6">DSM 44231</strain>
    </source>
</reference>
<evidence type="ECO:0000313" key="5">
    <source>
        <dbReference type="EMBL" id="ROP37410.1"/>
    </source>
</evidence>
<dbReference type="Proteomes" id="UP000268727">
    <property type="component" value="Unassembled WGS sequence"/>
</dbReference>
<evidence type="ECO:0000259" key="3">
    <source>
        <dbReference type="Pfam" id="PF00561"/>
    </source>
</evidence>
<dbReference type="AlphaFoldDB" id="A0A3N1H4G4"/>
<feature type="region of interest" description="Disordered" evidence="1">
    <location>
        <begin position="42"/>
        <end position="70"/>
    </location>
</feature>
<feature type="signal peptide" evidence="2">
    <location>
        <begin position="1"/>
        <end position="26"/>
    </location>
</feature>
<dbReference type="Pfam" id="PF08386">
    <property type="entry name" value="Abhydrolase_4"/>
    <property type="match status" value="1"/>
</dbReference>
<dbReference type="EMBL" id="RJKM01000001">
    <property type="protein sequence ID" value="ROP37410.1"/>
    <property type="molecule type" value="Genomic_DNA"/>
</dbReference>
<sequence length="522" mass="53881">MGESEGTAVPRRRHAASILVALSALAACSAGPSTRPVIAVRGDGEQPSAATVPSGSREVPPLESYETPGLSWSSCTDSARARMGASAPAGAWEYECSQLTVRLDVPSRPGRGNLGMSLLRVGTGGSPLVVVGEAGGEPGTLKAARLAASLPATVLSTFTLIGVDRRGTGESDPVQCVPDAARVGIVEADPGAESNEDLVDAYTLASRECVLDMENRLPGVDSWRASADLEQLREAMGVPHLNAIGFGEGSRVLTLYASRFPDRIGRMVFDGAPDPTLDATAVAQTRAVAADETFSAFQKDCVVRGCPLGAGATDRYKALLDALRDKPLRGGDFDLTPGTATEAVLAGLADRSRWGALAEAIVAAEGGDGAKLSAFVEPLLLEQDEDPPRIDAGIITACNDTTNRVPPERVAGLTEDWRAKHPLFGAYFARKLLACGPFPVPQAVKVPRLVGAPPMLVLTTAADPVTPREGAERAAQALPAGVVVGWQGGGHGALGQSACATKAAEEFLVEAKAPSSGTVCPP</sequence>
<organism evidence="5 6">
    <name type="scientific">Saccharothrix texasensis</name>
    <dbReference type="NCBI Taxonomy" id="103734"/>
    <lineage>
        <taxon>Bacteria</taxon>
        <taxon>Bacillati</taxon>
        <taxon>Actinomycetota</taxon>
        <taxon>Actinomycetes</taxon>
        <taxon>Pseudonocardiales</taxon>
        <taxon>Pseudonocardiaceae</taxon>
        <taxon>Saccharothrix</taxon>
    </lineage>
</organism>
<proteinExistence type="predicted"/>